<evidence type="ECO:0000313" key="1">
    <source>
        <dbReference type="EMBL" id="SDE61526.1"/>
    </source>
</evidence>
<dbReference type="RefSeq" id="WP_143012153.1">
    <property type="nucleotide sequence ID" value="NZ_FNAQ01000019.1"/>
</dbReference>
<sequence>MEDLTFFKDLFEESFPVARPELRSKFRSFLASDRLDYKWLFSSATRSVITQGDIVSSWPSFFFDGEKIRATRVPVPVIMLEHTCDMSIDNGVVRNQHYSFAPLFPFSVVGNHFSDSTSLKRNQITNKIYVGHIADLDDEYVADLDMVGCVKASWLHSAMESGKIIRICSLSDAGYFFILAKLTAHFLRADTSFFPPV</sequence>
<protein>
    <submittedName>
        <fullName evidence="1">Uncharacterized protein</fullName>
    </submittedName>
</protein>
<dbReference type="AlphaFoldDB" id="A0A1G7EDI1"/>
<name>A0A1G7EDI1_9BACT</name>
<reference evidence="2" key="1">
    <citation type="submission" date="2016-10" db="EMBL/GenBank/DDBJ databases">
        <authorList>
            <person name="Varghese N."/>
            <person name="Submissions S."/>
        </authorList>
    </citation>
    <scope>NUCLEOTIDE SEQUENCE [LARGE SCALE GENOMIC DNA]</scope>
    <source>
        <strain evidence="2">DSM 8987</strain>
    </source>
</reference>
<accession>A0A1G7EDI1</accession>
<organism evidence="1 2">
    <name type="scientific">Desulfuromonas thiophila</name>
    <dbReference type="NCBI Taxonomy" id="57664"/>
    <lineage>
        <taxon>Bacteria</taxon>
        <taxon>Pseudomonadati</taxon>
        <taxon>Thermodesulfobacteriota</taxon>
        <taxon>Desulfuromonadia</taxon>
        <taxon>Desulfuromonadales</taxon>
        <taxon>Desulfuromonadaceae</taxon>
        <taxon>Desulfuromonas</taxon>
    </lineage>
</organism>
<gene>
    <name evidence="1" type="ORF">SAMN05661003_11936</name>
</gene>
<keyword evidence="2" id="KW-1185">Reference proteome</keyword>
<proteinExistence type="predicted"/>
<dbReference type="OrthoDB" id="2966644at2"/>
<dbReference type="EMBL" id="FNAQ01000019">
    <property type="protein sequence ID" value="SDE61526.1"/>
    <property type="molecule type" value="Genomic_DNA"/>
</dbReference>
<evidence type="ECO:0000313" key="2">
    <source>
        <dbReference type="Proteomes" id="UP000243205"/>
    </source>
</evidence>
<dbReference type="Proteomes" id="UP000243205">
    <property type="component" value="Unassembled WGS sequence"/>
</dbReference>